<evidence type="ECO:0000256" key="4">
    <source>
        <dbReference type="ARBA" id="ARBA00022741"/>
    </source>
</evidence>
<name>A0A1X7IRY2_9BURK</name>
<evidence type="ECO:0000256" key="7">
    <source>
        <dbReference type="ARBA" id="ARBA00023080"/>
    </source>
</evidence>
<comment type="catalytic activity">
    <reaction evidence="9 10">
        <text>XTP + H2O = XMP + diphosphate + H(+)</text>
        <dbReference type="Rhea" id="RHEA:28610"/>
        <dbReference type="ChEBI" id="CHEBI:15377"/>
        <dbReference type="ChEBI" id="CHEBI:15378"/>
        <dbReference type="ChEBI" id="CHEBI:33019"/>
        <dbReference type="ChEBI" id="CHEBI:57464"/>
        <dbReference type="ChEBI" id="CHEBI:61314"/>
        <dbReference type="EC" id="3.6.1.66"/>
    </reaction>
</comment>
<evidence type="ECO:0000256" key="3">
    <source>
        <dbReference type="ARBA" id="ARBA00022723"/>
    </source>
</evidence>
<comment type="function">
    <text evidence="10">Pyrophosphatase that catalyzes the hydrolysis of nucleoside triphosphates to their monophosphate derivatives, with a high preference for the non-canonical purine nucleotides XTP (xanthosine triphosphate), dITP (deoxyinosine triphosphate) and ITP. Seems to function as a house-cleaning enzyme that removes non-canonical purine nucleotides from the nucleotide pool, thus preventing their incorporation into DNA/RNA and avoiding chromosomal lesions.</text>
</comment>
<evidence type="ECO:0000256" key="9">
    <source>
        <dbReference type="ARBA" id="ARBA00052017"/>
    </source>
</evidence>
<dbReference type="OrthoDB" id="9807456at2"/>
<dbReference type="PANTHER" id="PTHR11067:SF9">
    <property type="entry name" value="INOSINE TRIPHOSPHATE PYROPHOSPHATASE"/>
    <property type="match status" value="1"/>
</dbReference>
<evidence type="ECO:0000256" key="6">
    <source>
        <dbReference type="ARBA" id="ARBA00022842"/>
    </source>
</evidence>
<keyword evidence="5 10" id="KW-0378">Hydrolase</keyword>
<dbReference type="PANTHER" id="PTHR11067">
    <property type="entry name" value="INOSINE TRIPHOSPHATE PYROPHOSPHATASE/HAM1 PROTEIN"/>
    <property type="match status" value="1"/>
</dbReference>
<accession>A0A1X7IRY2</accession>
<dbReference type="GO" id="GO:0017111">
    <property type="term" value="F:ribonucleoside triphosphate phosphatase activity"/>
    <property type="evidence" value="ECO:0007669"/>
    <property type="project" value="InterPro"/>
</dbReference>
<evidence type="ECO:0000313" key="13">
    <source>
        <dbReference type="EMBL" id="SMG17525.1"/>
    </source>
</evidence>
<dbReference type="InterPro" id="IPR020922">
    <property type="entry name" value="dITP/XTP_pyrophosphatase"/>
</dbReference>
<comment type="catalytic activity">
    <reaction evidence="10">
        <text>ITP + H2O = IMP + diphosphate + H(+)</text>
        <dbReference type="Rhea" id="RHEA:29399"/>
        <dbReference type="ChEBI" id="CHEBI:15377"/>
        <dbReference type="ChEBI" id="CHEBI:15378"/>
        <dbReference type="ChEBI" id="CHEBI:33019"/>
        <dbReference type="ChEBI" id="CHEBI:58053"/>
        <dbReference type="ChEBI" id="CHEBI:61402"/>
        <dbReference type="EC" id="3.6.1.66"/>
    </reaction>
</comment>
<keyword evidence="6 10" id="KW-0460">Magnesium</keyword>
<evidence type="ECO:0000256" key="12">
    <source>
        <dbReference type="SAM" id="MobiDB-lite"/>
    </source>
</evidence>
<feature type="binding site" evidence="10">
    <location>
        <begin position="187"/>
        <end position="190"/>
    </location>
    <ligand>
        <name>substrate</name>
    </ligand>
</feature>
<dbReference type="GO" id="GO:0036220">
    <property type="term" value="F:ITP diphosphatase activity"/>
    <property type="evidence" value="ECO:0007669"/>
    <property type="project" value="UniProtKB-UniRule"/>
</dbReference>
<feature type="active site" description="Proton acceptor" evidence="10">
    <location>
        <position position="101"/>
    </location>
</feature>
<dbReference type="EMBL" id="FXAT01000001">
    <property type="protein sequence ID" value="SMG17525.1"/>
    <property type="molecule type" value="Genomic_DNA"/>
</dbReference>
<dbReference type="InterPro" id="IPR002637">
    <property type="entry name" value="RdgB/HAM1"/>
</dbReference>
<dbReference type="FunFam" id="3.90.950.10:FF:000001">
    <property type="entry name" value="dITP/XTP pyrophosphatase"/>
    <property type="match status" value="1"/>
</dbReference>
<protein>
    <recommendedName>
        <fullName evidence="10">dITP/XTP pyrophosphatase</fullName>
        <ecNumber evidence="10">3.6.1.66</ecNumber>
    </recommendedName>
    <alternativeName>
        <fullName evidence="10">Non-canonical purine NTP pyrophosphatase</fullName>
    </alternativeName>
    <alternativeName>
        <fullName evidence="10">Non-standard purine NTP pyrophosphatase</fullName>
    </alternativeName>
    <alternativeName>
        <fullName evidence="10">Nucleoside-triphosphate diphosphatase</fullName>
    </alternativeName>
    <alternativeName>
        <fullName evidence="10">Nucleoside-triphosphate pyrophosphatase</fullName>
        <shortName evidence="10">NTPase</shortName>
    </alternativeName>
</protein>
<proteinExistence type="inferred from homology"/>
<feature type="compositionally biased region" description="Low complexity" evidence="12">
    <location>
        <begin position="7"/>
        <end position="27"/>
    </location>
</feature>
<feature type="binding site" evidence="10">
    <location>
        <position position="101"/>
    </location>
    <ligand>
        <name>Mg(2+)</name>
        <dbReference type="ChEBI" id="CHEBI:18420"/>
    </ligand>
</feature>
<feature type="binding site" evidence="10">
    <location>
        <position position="210"/>
    </location>
    <ligand>
        <name>substrate</name>
    </ligand>
</feature>
<dbReference type="SUPFAM" id="SSF52972">
    <property type="entry name" value="ITPase-like"/>
    <property type="match status" value="1"/>
</dbReference>
<dbReference type="NCBIfam" id="TIGR00042">
    <property type="entry name" value="RdgB/HAM1 family non-canonical purine NTP pyrophosphatase"/>
    <property type="match status" value="1"/>
</dbReference>
<dbReference type="GO" id="GO:0036222">
    <property type="term" value="F:XTP diphosphatase activity"/>
    <property type="evidence" value="ECO:0007669"/>
    <property type="project" value="UniProtKB-UniRule"/>
</dbReference>
<dbReference type="GO" id="GO:0000166">
    <property type="term" value="F:nucleotide binding"/>
    <property type="evidence" value="ECO:0007669"/>
    <property type="project" value="UniProtKB-KW"/>
</dbReference>
<evidence type="ECO:0000256" key="8">
    <source>
        <dbReference type="ARBA" id="ARBA00051875"/>
    </source>
</evidence>
<dbReference type="GO" id="GO:0009146">
    <property type="term" value="P:purine nucleoside triphosphate catabolic process"/>
    <property type="evidence" value="ECO:0007669"/>
    <property type="project" value="UniProtKB-UniRule"/>
</dbReference>
<feature type="region of interest" description="Disordered" evidence="12">
    <location>
        <begin position="1"/>
        <end position="28"/>
    </location>
</feature>
<keyword evidence="3 10" id="KW-0479">Metal-binding</keyword>
<comment type="subunit">
    <text evidence="2 10">Homodimer.</text>
</comment>
<sequence length="231" mass="24462">MSEVRQDSGANNADGANSANGSNGAASPLNTPLKKVVLASNNAGKLREFAALLGAAGIELIAQGELNVPEAEEPHPTFVENALTKARHAAKLTGLPALADDSGLCVRALRGAPGVYSARYAQLAGGEKSDAANNARLVAELRHESDRRGYYYCVLALVRHADDPEPLIAEGRWHGEILDAPRGEHGFGYDPYFYLPSLNASAAELEPAMKNASSHRAIALRQLLARLSEEA</sequence>
<dbReference type="STRING" id="1515439.SAMN06265784_101962"/>
<organism evidence="13 14">
    <name type="scientific">Paraburkholderia susongensis</name>
    <dbReference type="NCBI Taxonomy" id="1515439"/>
    <lineage>
        <taxon>Bacteria</taxon>
        <taxon>Pseudomonadati</taxon>
        <taxon>Pseudomonadota</taxon>
        <taxon>Betaproteobacteria</taxon>
        <taxon>Burkholderiales</taxon>
        <taxon>Burkholderiaceae</taxon>
        <taxon>Paraburkholderia</taxon>
    </lineage>
</organism>
<dbReference type="GO" id="GO:0046872">
    <property type="term" value="F:metal ion binding"/>
    <property type="evidence" value="ECO:0007669"/>
    <property type="project" value="UniProtKB-KW"/>
</dbReference>
<comment type="catalytic activity">
    <reaction evidence="8 10">
        <text>dITP + H2O = dIMP + diphosphate + H(+)</text>
        <dbReference type="Rhea" id="RHEA:28342"/>
        <dbReference type="ChEBI" id="CHEBI:15377"/>
        <dbReference type="ChEBI" id="CHEBI:15378"/>
        <dbReference type="ChEBI" id="CHEBI:33019"/>
        <dbReference type="ChEBI" id="CHEBI:61194"/>
        <dbReference type="ChEBI" id="CHEBI:61382"/>
        <dbReference type="EC" id="3.6.1.66"/>
    </reaction>
</comment>
<dbReference type="Pfam" id="PF01725">
    <property type="entry name" value="Ham1p_like"/>
    <property type="match status" value="1"/>
</dbReference>
<dbReference type="Proteomes" id="UP000193228">
    <property type="component" value="Unassembled WGS sequence"/>
</dbReference>
<dbReference type="GO" id="GO:0035870">
    <property type="term" value="F:dITP diphosphatase activity"/>
    <property type="evidence" value="ECO:0007669"/>
    <property type="project" value="UniProtKB-UniRule"/>
</dbReference>
<keyword evidence="14" id="KW-1185">Reference proteome</keyword>
<evidence type="ECO:0000313" key="14">
    <source>
        <dbReference type="Proteomes" id="UP000193228"/>
    </source>
</evidence>
<dbReference type="RefSeq" id="WP_085481061.1">
    <property type="nucleotide sequence ID" value="NZ_FXAT01000001.1"/>
</dbReference>
<feature type="binding site" evidence="10">
    <location>
        <position position="72"/>
    </location>
    <ligand>
        <name>Mg(2+)</name>
        <dbReference type="ChEBI" id="CHEBI:18420"/>
    </ligand>
</feature>
<comment type="similarity">
    <text evidence="1 10 11">Belongs to the HAM1 NTPase family.</text>
</comment>
<dbReference type="GO" id="GO:0009117">
    <property type="term" value="P:nucleotide metabolic process"/>
    <property type="evidence" value="ECO:0007669"/>
    <property type="project" value="UniProtKB-KW"/>
</dbReference>
<dbReference type="InterPro" id="IPR029001">
    <property type="entry name" value="ITPase-like_fam"/>
</dbReference>
<feature type="binding site" evidence="10">
    <location>
        <begin position="40"/>
        <end position="45"/>
    </location>
    <ligand>
        <name>substrate</name>
    </ligand>
</feature>
<dbReference type="HAMAP" id="MF_01405">
    <property type="entry name" value="Non_canon_purine_NTPase"/>
    <property type="match status" value="1"/>
</dbReference>
<evidence type="ECO:0000256" key="2">
    <source>
        <dbReference type="ARBA" id="ARBA00011738"/>
    </source>
</evidence>
<dbReference type="EC" id="3.6.1.66" evidence="10"/>
<evidence type="ECO:0000256" key="11">
    <source>
        <dbReference type="RuleBase" id="RU003781"/>
    </source>
</evidence>
<dbReference type="GO" id="GO:0005829">
    <property type="term" value="C:cytosol"/>
    <property type="evidence" value="ECO:0007669"/>
    <property type="project" value="TreeGrafter"/>
</dbReference>
<feature type="binding site" evidence="10">
    <location>
        <position position="102"/>
    </location>
    <ligand>
        <name>substrate</name>
    </ligand>
</feature>
<reference evidence="14" key="1">
    <citation type="submission" date="2017-04" db="EMBL/GenBank/DDBJ databases">
        <authorList>
            <person name="Varghese N."/>
            <person name="Submissions S."/>
        </authorList>
    </citation>
    <scope>NUCLEOTIDE SEQUENCE [LARGE SCALE GENOMIC DNA]</scope>
    <source>
        <strain evidence="14">LMG 29540</strain>
    </source>
</reference>
<evidence type="ECO:0000256" key="10">
    <source>
        <dbReference type="HAMAP-Rule" id="MF_01405"/>
    </source>
</evidence>
<dbReference type="CDD" id="cd00515">
    <property type="entry name" value="HAM1"/>
    <property type="match status" value="1"/>
</dbReference>
<evidence type="ECO:0000256" key="5">
    <source>
        <dbReference type="ARBA" id="ARBA00022801"/>
    </source>
</evidence>
<evidence type="ECO:0000256" key="1">
    <source>
        <dbReference type="ARBA" id="ARBA00008023"/>
    </source>
</evidence>
<keyword evidence="7 10" id="KW-0546">Nucleotide metabolism</keyword>
<dbReference type="AlphaFoldDB" id="A0A1X7IRY2"/>
<keyword evidence="4 10" id="KW-0547">Nucleotide-binding</keyword>
<feature type="binding site" evidence="10">
    <location>
        <begin position="215"/>
        <end position="216"/>
    </location>
    <ligand>
        <name>substrate</name>
    </ligand>
</feature>
<comment type="cofactor">
    <cofactor evidence="10">
        <name>Mg(2+)</name>
        <dbReference type="ChEBI" id="CHEBI:18420"/>
    </cofactor>
    <text evidence="10">Binds 1 Mg(2+) ion per subunit.</text>
</comment>
<gene>
    <name evidence="13" type="ORF">SAMN06265784_101962</name>
</gene>
<dbReference type="Gene3D" id="3.90.950.10">
    <property type="match status" value="1"/>
</dbReference>